<dbReference type="OrthoDB" id="46836at2759"/>
<dbReference type="GO" id="GO:0005737">
    <property type="term" value="C:cytoplasm"/>
    <property type="evidence" value="ECO:0007669"/>
    <property type="project" value="UniProtKB-ARBA"/>
</dbReference>
<keyword evidence="1" id="KW-0732">Signal</keyword>
<name>A0A8T3BJ32_DENNO</name>
<keyword evidence="4" id="KW-1185">Reference proteome</keyword>
<comment type="caution">
    <text evidence="3">The sequence shown here is derived from an EMBL/GenBank/DDBJ whole genome shotgun (WGS) entry which is preliminary data.</text>
</comment>
<evidence type="ECO:0000313" key="4">
    <source>
        <dbReference type="Proteomes" id="UP000829196"/>
    </source>
</evidence>
<dbReference type="Gene3D" id="2.30.110.10">
    <property type="entry name" value="Electron Transport, Fmn-binding Protein, Chain A"/>
    <property type="match status" value="1"/>
</dbReference>
<evidence type="ECO:0000256" key="1">
    <source>
        <dbReference type="SAM" id="SignalP"/>
    </source>
</evidence>
<dbReference type="InterPro" id="IPR055343">
    <property type="entry name" value="CREG_beta-barrel"/>
</dbReference>
<evidence type="ECO:0000259" key="2">
    <source>
        <dbReference type="Pfam" id="PF13883"/>
    </source>
</evidence>
<feature type="domain" description="CREG-like beta-barrel" evidence="2">
    <location>
        <begin position="48"/>
        <end position="206"/>
    </location>
</feature>
<dbReference type="AlphaFoldDB" id="A0A8T3BJ32"/>
<evidence type="ECO:0000313" key="3">
    <source>
        <dbReference type="EMBL" id="KAI0512404.1"/>
    </source>
</evidence>
<reference evidence="3" key="1">
    <citation type="journal article" date="2022" name="Front. Genet.">
        <title>Chromosome-Scale Assembly of the Dendrobium nobile Genome Provides Insights Into the Molecular Mechanism of the Biosynthesis of the Medicinal Active Ingredient of Dendrobium.</title>
        <authorList>
            <person name="Xu Q."/>
            <person name="Niu S.-C."/>
            <person name="Li K.-L."/>
            <person name="Zheng P.-J."/>
            <person name="Zhang X.-J."/>
            <person name="Jia Y."/>
            <person name="Liu Y."/>
            <person name="Niu Y.-X."/>
            <person name="Yu L.-H."/>
            <person name="Chen D.-F."/>
            <person name="Zhang G.-Q."/>
        </authorList>
    </citation>
    <scope>NUCLEOTIDE SEQUENCE</scope>
    <source>
        <tissue evidence="3">Leaf</tissue>
    </source>
</reference>
<protein>
    <recommendedName>
        <fullName evidence="2">CREG-like beta-barrel domain-containing protein</fullName>
    </recommendedName>
</protein>
<accession>A0A8T3BJ32</accession>
<feature type="signal peptide" evidence="1">
    <location>
        <begin position="1"/>
        <end position="36"/>
    </location>
</feature>
<dbReference type="Proteomes" id="UP000829196">
    <property type="component" value="Unassembled WGS sequence"/>
</dbReference>
<gene>
    <name evidence="3" type="ORF">KFK09_013043</name>
</gene>
<dbReference type="SUPFAM" id="SSF50475">
    <property type="entry name" value="FMN-binding split barrel"/>
    <property type="match status" value="1"/>
</dbReference>
<dbReference type="PANTHER" id="PTHR13343:SF17">
    <property type="entry name" value="CELLULAR REPRESSOR OF E1A-STIMULATED GENES, ISOFORM A"/>
    <property type="match status" value="1"/>
</dbReference>
<organism evidence="3 4">
    <name type="scientific">Dendrobium nobile</name>
    <name type="common">Orchid</name>
    <dbReference type="NCBI Taxonomy" id="94219"/>
    <lineage>
        <taxon>Eukaryota</taxon>
        <taxon>Viridiplantae</taxon>
        <taxon>Streptophyta</taxon>
        <taxon>Embryophyta</taxon>
        <taxon>Tracheophyta</taxon>
        <taxon>Spermatophyta</taxon>
        <taxon>Magnoliopsida</taxon>
        <taxon>Liliopsida</taxon>
        <taxon>Asparagales</taxon>
        <taxon>Orchidaceae</taxon>
        <taxon>Epidendroideae</taxon>
        <taxon>Malaxideae</taxon>
        <taxon>Dendrobiinae</taxon>
        <taxon>Dendrobium</taxon>
    </lineage>
</organism>
<dbReference type="Pfam" id="PF13883">
    <property type="entry name" value="CREG_beta-barrel"/>
    <property type="match status" value="1"/>
</dbReference>
<feature type="chain" id="PRO_5035737883" description="CREG-like beta-barrel domain-containing protein" evidence="1">
    <location>
        <begin position="37"/>
        <end position="210"/>
    </location>
</feature>
<dbReference type="SMR" id="A0A8T3BJ32"/>
<sequence length="210" mass="23222">MEAGTMKNSSSSPLFIYLAALILFFLLSLLQSPVTASAQIGFMSPAIAALNARWLMAKNNWGILSTISVDLGGAPFGNVVSFSDGEPGHGFGVPYFYLAELEPTGGYEINGTRAALTVSEDPLGTCRKDAQNPNCKRITLTGKLKWISLENPEIKFAQVALFTKHPEMKDWQSYQSFQIYKLDLEDIFLFYEFGSPKHLTPKDYLKVPPI</sequence>
<dbReference type="InterPro" id="IPR012349">
    <property type="entry name" value="Split_barrel_FMN-bd"/>
</dbReference>
<dbReference type="PANTHER" id="PTHR13343">
    <property type="entry name" value="CREG1 PROTEIN"/>
    <property type="match status" value="1"/>
</dbReference>
<proteinExistence type="predicted"/>
<dbReference type="EMBL" id="JAGYWB010000009">
    <property type="protein sequence ID" value="KAI0512404.1"/>
    <property type="molecule type" value="Genomic_DNA"/>
</dbReference>